<comment type="caution">
    <text evidence="2">The sequence shown here is derived from an EMBL/GenBank/DDBJ whole genome shotgun (WGS) entry which is preliminary data.</text>
</comment>
<reference evidence="3" key="1">
    <citation type="submission" date="2020-06" db="EMBL/GenBank/DDBJ databases">
        <title>Draft genomic sequecing of Geomonas sp. Red745.</title>
        <authorList>
            <person name="Itoh H."/>
            <person name="Xu Z.X."/>
            <person name="Ushijima N."/>
            <person name="Masuda Y."/>
            <person name="Shiratori Y."/>
            <person name="Senoo K."/>
        </authorList>
    </citation>
    <scope>NUCLEOTIDE SEQUENCE [LARGE SCALE GENOMIC DNA]</scope>
    <source>
        <strain evidence="3">Red745</strain>
    </source>
</reference>
<proteinExistence type="predicted"/>
<evidence type="ECO:0000259" key="1">
    <source>
        <dbReference type="PROSITE" id="PS50853"/>
    </source>
</evidence>
<dbReference type="InterPro" id="IPR036116">
    <property type="entry name" value="FN3_sf"/>
</dbReference>
<protein>
    <recommendedName>
        <fullName evidence="1">Fibronectin type-III domain-containing protein</fullName>
    </recommendedName>
</protein>
<sequence length="433" mass="43534">MGKSSWYGNLTVLTRLAYLALFIIGITTATLSFGAGSAQAAQVALSWSTPATYSDGTPLTTLRGYKLYTGTASGSYGTGVDLGNVNSYTLTGLNDGTTYYFAVTAYSSAGDVSGYSNQVSYSTPAAATQNSTCTVTASAGTGGSISPTGTTVLSGGVSQSYTVTPNAGYYVASVTVDGAAVVKNIVGGLGYSYTFTNLAASHTIAASFAVRSYHLVSTAGTGGSVTPADAWVQYQGSQAIAITPATGYQVADVQVDGKSAGAVSSYTFSSLNADHTLNATFAQGYTITASAGSNGSITPAGATAASAGSSKTYTITPNTGYYVSSVVVDGTTVASNIPSGGYSYTFSNLAGNHTISATFGIRYYNIVATAGTGGTITPGNTWALYNSSQTVTITPASGKKIASVTVDGVSVGAVPSYTFTNISQGHTVQASFL</sequence>
<dbReference type="InterPro" id="IPR044060">
    <property type="entry name" value="Bacterial_rp_domain"/>
</dbReference>
<accession>A0A6V8NEW4</accession>
<dbReference type="InterPro" id="IPR003961">
    <property type="entry name" value="FN3_dom"/>
</dbReference>
<feature type="domain" description="Fibronectin type-III" evidence="1">
    <location>
        <begin position="29"/>
        <end position="126"/>
    </location>
</feature>
<dbReference type="Pfam" id="PF00041">
    <property type="entry name" value="fn3"/>
    <property type="match status" value="1"/>
</dbReference>
<keyword evidence="3" id="KW-1185">Reference proteome</keyword>
<dbReference type="AlphaFoldDB" id="A0A6V8NEW4"/>
<dbReference type="CDD" id="cd00063">
    <property type="entry name" value="FN3"/>
    <property type="match status" value="1"/>
</dbReference>
<dbReference type="Pfam" id="PF18998">
    <property type="entry name" value="Flg_new_2"/>
    <property type="match status" value="4"/>
</dbReference>
<dbReference type="RefSeq" id="WP_183362233.1">
    <property type="nucleotide sequence ID" value="NZ_BLXZ01000006.1"/>
</dbReference>
<dbReference type="EMBL" id="BLXZ01000006">
    <property type="protein sequence ID" value="GFO69659.1"/>
    <property type="molecule type" value="Genomic_DNA"/>
</dbReference>
<dbReference type="SMART" id="SM00060">
    <property type="entry name" value="FN3"/>
    <property type="match status" value="1"/>
</dbReference>
<evidence type="ECO:0000313" key="2">
    <source>
        <dbReference type="EMBL" id="GFO69659.1"/>
    </source>
</evidence>
<dbReference type="PROSITE" id="PS50853">
    <property type="entry name" value="FN3"/>
    <property type="match status" value="1"/>
</dbReference>
<dbReference type="SUPFAM" id="SSF49265">
    <property type="entry name" value="Fibronectin type III"/>
    <property type="match status" value="1"/>
</dbReference>
<dbReference type="InterPro" id="IPR013783">
    <property type="entry name" value="Ig-like_fold"/>
</dbReference>
<gene>
    <name evidence="2" type="ORF">GMLC_32380</name>
</gene>
<dbReference type="Proteomes" id="UP000587586">
    <property type="component" value="Unassembled WGS sequence"/>
</dbReference>
<name>A0A6V8NEW4_9BACT</name>
<organism evidence="2 3">
    <name type="scientific">Geomonas limicola</name>
    <dbReference type="NCBI Taxonomy" id="2740186"/>
    <lineage>
        <taxon>Bacteria</taxon>
        <taxon>Pseudomonadati</taxon>
        <taxon>Thermodesulfobacteriota</taxon>
        <taxon>Desulfuromonadia</taxon>
        <taxon>Geobacterales</taxon>
        <taxon>Geobacteraceae</taxon>
        <taxon>Geomonas</taxon>
    </lineage>
</organism>
<dbReference type="Gene3D" id="2.60.40.10">
    <property type="entry name" value="Immunoglobulins"/>
    <property type="match status" value="1"/>
</dbReference>
<evidence type="ECO:0000313" key="3">
    <source>
        <dbReference type="Proteomes" id="UP000587586"/>
    </source>
</evidence>